<dbReference type="InterPro" id="IPR018712">
    <property type="entry name" value="Tle1-like_cat"/>
</dbReference>
<sequence>MTTASPAPFPNGGLRQLSAKEQLQRLKALSCSVPQDNKPKCSGQVFAGIFFDGTGNNMQVDYYDQPAEKRKHSNVVKLFQTHRDNPSDGYIRIYVPGVGTPFPEIGDGGGALGSANSFRGEDRIIWGLLQLINAPHRFVTKNPLIPNAQADTIVGNVASSFTPPSLRRLVLRTWQEKLAAALEGKKPRVEQINVSVFGFSRGAAEARVFVNWLFEVCEQKNGGWTLAGIPLRVMFLGIWDTVASVGLPSLLDGLPWEGHQSWADQALQIHPAVEQCLHFVAGHEVRACFPLDSACVKSKYPANVREVLYPGAHSDVGGGYAPGALGVSHQQNDFLAIIPGVRMYHEARKAGVPLEPFARLDRYLQQSLTPSDSVVRSFNAYLADAKVGNSSVDDMHRRHMSLYFSHRFKQRHKFFSRNPYNAAAPNDQRFLKTTQNSFIERLAHLSQGDPMDPDFDAKRAAALHKAMLKAAGLSRTTADKYLHEVAERVDPASVTPAMEEFFDRYIHDSMAGFISQKMNEYALNGIGITKFREVYKGNDE</sequence>
<accession>A0A0G3BLW8</accession>
<dbReference type="RefSeq" id="WP_083438078.1">
    <property type="nucleotide sequence ID" value="NZ_CP011371.1"/>
</dbReference>
<dbReference type="EMBL" id="CP011371">
    <property type="protein sequence ID" value="AKJ27555.1"/>
    <property type="molecule type" value="Genomic_DNA"/>
</dbReference>
<dbReference type="Proteomes" id="UP000035352">
    <property type="component" value="Chromosome"/>
</dbReference>
<dbReference type="OrthoDB" id="4378831at2"/>
<protein>
    <recommendedName>
        <fullName evidence="1">T6SS Phospholipase effector Tle1-like catalytic domain-containing protein</fullName>
    </recommendedName>
</protein>
<evidence type="ECO:0000313" key="2">
    <source>
        <dbReference type="EMBL" id="AKJ27555.1"/>
    </source>
</evidence>
<reference evidence="2 3" key="1">
    <citation type="submission" date="2015-05" db="EMBL/GenBank/DDBJ databases">
        <authorList>
            <person name="Tang B."/>
            <person name="Yu Y."/>
        </authorList>
    </citation>
    <scope>NUCLEOTIDE SEQUENCE [LARGE SCALE GENOMIC DNA]</scope>
    <source>
        <strain evidence="2 3">DSM 7029</strain>
    </source>
</reference>
<dbReference type="Pfam" id="PF09994">
    <property type="entry name" value="T6SS_Tle1-like_cat"/>
    <property type="match status" value="2"/>
</dbReference>
<dbReference type="PANTHER" id="PTHR33840">
    <property type="match status" value="1"/>
</dbReference>
<name>A0A0G3BLW8_9BURK</name>
<keyword evidence="3" id="KW-1185">Reference proteome</keyword>
<feature type="domain" description="T6SS Phospholipase effector Tle1-like catalytic" evidence="1">
    <location>
        <begin position="49"/>
        <end position="213"/>
    </location>
</feature>
<dbReference type="STRING" id="413882.AAW51_0864"/>
<proteinExistence type="predicted"/>
<dbReference type="PATRIC" id="fig|413882.6.peg.917"/>
<evidence type="ECO:0000313" key="3">
    <source>
        <dbReference type="Proteomes" id="UP000035352"/>
    </source>
</evidence>
<dbReference type="AlphaFoldDB" id="A0A0G3BLW8"/>
<feature type="domain" description="T6SS Phospholipase effector Tle1-like catalytic" evidence="1">
    <location>
        <begin position="231"/>
        <end position="324"/>
    </location>
</feature>
<organism evidence="2 3">
    <name type="scientific">Caldimonas brevitalea</name>
    <dbReference type="NCBI Taxonomy" id="413882"/>
    <lineage>
        <taxon>Bacteria</taxon>
        <taxon>Pseudomonadati</taxon>
        <taxon>Pseudomonadota</taxon>
        <taxon>Betaproteobacteria</taxon>
        <taxon>Burkholderiales</taxon>
        <taxon>Sphaerotilaceae</taxon>
        <taxon>Caldimonas</taxon>
    </lineage>
</organism>
<evidence type="ECO:0000259" key="1">
    <source>
        <dbReference type="Pfam" id="PF09994"/>
    </source>
</evidence>
<dbReference type="PANTHER" id="PTHR33840:SF1">
    <property type="entry name" value="TLE1 PHOSPHOLIPASE DOMAIN-CONTAINING PROTEIN"/>
    <property type="match status" value="1"/>
</dbReference>
<dbReference type="KEGG" id="pbh:AAW51_0864"/>
<gene>
    <name evidence="2" type="ORF">AAW51_0864</name>
</gene>